<organism evidence="2 3">
    <name type="scientific">Brevundimonas olei</name>
    <dbReference type="NCBI Taxonomy" id="657642"/>
    <lineage>
        <taxon>Bacteria</taxon>
        <taxon>Pseudomonadati</taxon>
        <taxon>Pseudomonadota</taxon>
        <taxon>Alphaproteobacteria</taxon>
        <taxon>Caulobacterales</taxon>
        <taxon>Caulobacteraceae</taxon>
        <taxon>Brevundimonas</taxon>
    </lineage>
</organism>
<dbReference type="Gene3D" id="1.10.260.40">
    <property type="entry name" value="lambda repressor-like DNA-binding domains"/>
    <property type="match status" value="1"/>
</dbReference>
<accession>A0ABZ2IB20</accession>
<dbReference type="InterPro" id="IPR010982">
    <property type="entry name" value="Lambda_DNA-bd_dom_sf"/>
</dbReference>
<proteinExistence type="predicted"/>
<dbReference type="InterPro" id="IPR015927">
    <property type="entry name" value="Peptidase_S24_S26A/B/C"/>
</dbReference>
<dbReference type="Pfam" id="PF00717">
    <property type="entry name" value="Peptidase_S24"/>
    <property type="match status" value="1"/>
</dbReference>
<dbReference type="InterPro" id="IPR039418">
    <property type="entry name" value="LexA-like"/>
</dbReference>
<dbReference type="InterPro" id="IPR001387">
    <property type="entry name" value="Cro/C1-type_HTH"/>
</dbReference>
<reference evidence="2 3" key="1">
    <citation type="submission" date="2024-02" db="EMBL/GenBank/DDBJ databases">
        <title>Distribution and functional of Brevundimonas-related endobacteria within Verticillium dahliae.</title>
        <authorList>
            <person name="Zeng H."/>
        </authorList>
    </citation>
    <scope>NUCLEOTIDE SEQUENCE [LARGE SCALE GENOMIC DNA]</scope>
    <source>
        <strain evidence="2 3">TRM 44200</strain>
    </source>
</reference>
<feature type="domain" description="Peptidase S24/S26A/S26B/S26C" evidence="1">
    <location>
        <begin position="112"/>
        <end position="229"/>
    </location>
</feature>
<dbReference type="CDD" id="cd00093">
    <property type="entry name" value="HTH_XRE"/>
    <property type="match status" value="1"/>
</dbReference>
<dbReference type="SUPFAM" id="SSF51306">
    <property type="entry name" value="LexA/Signal peptidase"/>
    <property type="match status" value="1"/>
</dbReference>
<dbReference type="Proteomes" id="UP001363460">
    <property type="component" value="Chromosome"/>
</dbReference>
<gene>
    <name evidence="2" type="ORF">V8J38_16480</name>
</gene>
<dbReference type="CDD" id="cd06529">
    <property type="entry name" value="S24_LexA-like"/>
    <property type="match status" value="1"/>
</dbReference>
<dbReference type="InterPro" id="IPR036286">
    <property type="entry name" value="LexA/Signal_pep-like_sf"/>
</dbReference>
<evidence type="ECO:0000259" key="1">
    <source>
        <dbReference type="Pfam" id="PF00717"/>
    </source>
</evidence>
<dbReference type="Pfam" id="PF13560">
    <property type="entry name" value="HTH_31"/>
    <property type="match status" value="1"/>
</dbReference>
<sequence length="256" mass="28492">MTEETLAAPDDDAEAKALGEALRGLRQRARMSQAEAASAMGLGSGEAWRVYEIGKAPTIFKPGVQFRLASAVNATLSELLSERDRITGRINAMPPSPANDPFRGGPRTELPIRDRIQAGAWLLADDTVQEFPRTFPAARDGRYPHANQWISEVAGDSMNLEGINHGDFVHCVDAVDISYYPRHGDIVEVERLRNGGSERELTLKLIEMTPTGFVLRPRSTNPRFQEPLSLNHGLNDDEEEYEVRIRALVVTSMRRR</sequence>
<name>A0ABZ2IB20_9CAUL</name>
<dbReference type="Gene3D" id="2.10.109.10">
    <property type="entry name" value="Umud Fragment, subunit A"/>
    <property type="match status" value="1"/>
</dbReference>
<evidence type="ECO:0000313" key="2">
    <source>
        <dbReference type="EMBL" id="WWT54825.1"/>
    </source>
</evidence>
<evidence type="ECO:0000313" key="3">
    <source>
        <dbReference type="Proteomes" id="UP001363460"/>
    </source>
</evidence>
<dbReference type="RefSeq" id="WP_338577234.1">
    <property type="nucleotide sequence ID" value="NZ_CP146369.1"/>
</dbReference>
<keyword evidence="3" id="KW-1185">Reference proteome</keyword>
<protein>
    <submittedName>
        <fullName evidence="2">S24 family peptidase</fullName>
    </submittedName>
</protein>
<dbReference type="EMBL" id="CP146369">
    <property type="protein sequence ID" value="WWT54825.1"/>
    <property type="molecule type" value="Genomic_DNA"/>
</dbReference>
<dbReference type="SUPFAM" id="SSF47413">
    <property type="entry name" value="lambda repressor-like DNA-binding domains"/>
    <property type="match status" value="1"/>
</dbReference>